<feature type="compositionally biased region" description="Polar residues" evidence="1">
    <location>
        <begin position="1"/>
        <end position="12"/>
    </location>
</feature>
<feature type="non-terminal residue" evidence="2">
    <location>
        <position position="1"/>
    </location>
</feature>
<reference evidence="2" key="1">
    <citation type="submission" date="2018-05" db="EMBL/GenBank/DDBJ databases">
        <authorList>
            <person name="Lanie J.A."/>
            <person name="Ng W.-L."/>
            <person name="Kazmierczak K.M."/>
            <person name="Andrzejewski T.M."/>
            <person name="Davidsen T.M."/>
            <person name="Wayne K.J."/>
            <person name="Tettelin H."/>
            <person name="Glass J.I."/>
            <person name="Rusch D."/>
            <person name="Podicherti R."/>
            <person name="Tsui H.-C.T."/>
            <person name="Winkler M.E."/>
        </authorList>
    </citation>
    <scope>NUCLEOTIDE SEQUENCE</scope>
</reference>
<evidence type="ECO:0000256" key="1">
    <source>
        <dbReference type="SAM" id="MobiDB-lite"/>
    </source>
</evidence>
<name>A0A382UEB2_9ZZZZ</name>
<sequence>HHSLTCQMNRSPWRSEPSPSMLRP</sequence>
<gene>
    <name evidence="2" type="ORF">METZ01_LOCUS385463</name>
</gene>
<proteinExistence type="predicted"/>
<accession>A0A382UEB2</accession>
<feature type="region of interest" description="Disordered" evidence="1">
    <location>
        <begin position="1"/>
        <end position="24"/>
    </location>
</feature>
<dbReference type="AlphaFoldDB" id="A0A382UEB2"/>
<feature type="non-terminal residue" evidence="2">
    <location>
        <position position="24"/>
    </location>
</feature>
<protein>
    <submittedName>
        <fullName evidence="2">Uncharacterized protein</fullName>
    </submittedName>
</protein>
<evidence type="ECO:0000313" key="2">
    <source>
        <dbReference type="EMBL" id="SVD32609.1"/>
    </source>
</evidence>
<dbReference type="EMBL" id="UINC01143599">
    <property type="protein sequence ID" value="SVD32609.1"/>
    <property type="molecule type" value="Genomic_DNA"/>
</dbReference>
<organism evidence="2">
    <name type="scientific">marine metagenome</name>
    <dbReference type="NCBI Taxonomy" id="408172"/>
    <lineage>
        <taxon>unclassified sequences</taxon>
        <taxon>metagenomes</taxon>
        <taxon>ecological metagenomes</taxon>
    </lineage>
</organism>